<protein>
    <submittedName>
        <fullName evidence="1">Uncharacterized protein</fullName>
    </submittedName>
</protein>
<evidence type="ECO:0000313" key="1">
    <source>
        <dbReference type="EMBL" id="MBC8318009.1"/>
    </source>
</evidence>
<dbReference type="Proteomes" id="UP000614424">
    <property type="component" value="Unassembled WGS sequence"/>
</dbReference>
<evidence type="ECO:0000313" key="2">
    <source>
        <dbReference type="Proteomes" id="UP000614424"/>
    </source>
</evidence>
<proteinExistence type="predicted"/>
<gene>
    <name evidence="1" type="ORF">H8E41_08885</name>
</gene>
<dbReference type="AlphaFoldDB" id="A0A8J6NG12"/>
<sequence>MENTRHSISQIKIRLQEIRLDIQHILKDPSFLHWEKVDLEKHQELLKSFGIEVKEVLHTQLKLKREIAAPTKEISMLENNLGHLAIDVESGHIDEMEAQKQCKVLQQKTSENAEIVKVLQQKLTFLQDAATSVLKNLSIDKLIPMAQEITVGKKTKYFHNGLSYLSLMREKPDKESININHLLEKSAQVEAKFIRLQFPELPKLAKTVLANHIDASLSTLTLIKQYLDKTGHSGNTNLKKIQDFQQYLTSHSTQPLNDILKAFPGLVEKTRDLVCALHSHSAILEQTAGVNQLVHHMDTLYVALRHDYFEHLTQQIQQDESPLSPHVTASKIAFSFFSGFKGIVRNLRIAFGSPEKSEERPDQHLRNLLIKTINTCPYYCGSEASDIAQITAFIDDLLANCSRPFPYTDFFRIIKKSIAIYGENVERDFYHYKIFSSAAQYREEKPQENSASESPQTTFGKLLGKIETLSKQLKNTVTQNNN</sequence>
<name>A0A8J6NG12_9BACT</name>
<dbReference type="EMBL" id="JACNJZ010000122">
    <property type="protein sequence ID" value="MBC8318009.1"/>
    <property type="molecule type" value="Genomic_DNA"/>
</dbReference>
<reference evidence="1 2" key="1">
    <citation type="submission" date="2020-08" db="EMBL/GenBank/DDBJ databases">
        <title>Bridging the membrane lipid divide: bacteria of the FCB group superphylum have the potential to synthesize archaeal ether lipids.</title>
        <authorList>
            <person name="Villanueva L."/>
            <person name="Von Meijenfeldt F.A.B."/>
            <person name="Westbye A.B."/>
            <person name="Yadav S."/>
            <person name="Hopmans E.C."/>
            <person name="Dutilh B.E."/>
            <person name="Sinninghe Damste J.S."/>
        </authorList>
    </citation>
    <scope>NUCLEOTIDE SEQUENCE [LARGE SCALE GENOMIC DNA]</scope>
    <source>
        <strain evidence="1">NIOZ-UU47</strain>
    </source>
</reference>
<accession>A0A8J6NG12</accession>
<comment type="caution">
    <text evidence="1">The sequence shown here is derived from an EMBL/GenBank/DDBJ whole genome shotgun (WGS) entry which is preliminary data.</text>
</comment>
<organism evidence="1 2">
    <name type="scientific">Candidatus Desulfobia pelagia</name>
    <dbReference type="NCBI Taxonomy" id="2841692"/>
    <lineage>
        <taxon>Bacteria</taxon>
        <taxon>Pseudomonadati</taxon>
        <taxon>Thermodesulfobacteriota</taxon>
        <taxon>Desulfobulbia</taxon>
        <taxon>Desulfobulbales</taxon>
        <taxon>Desulfobulbaceae</taxon>
        <taxon>Candidatus Desulfobia</taxon>
    </lineage>
</organism>